<comment type="similarity">
    <text evidence="6">Belongs to the UPF0758 family.</text>
</comment>
<dbReference type="NCBIfam" id="NF000642">
    <property type="entry name" value="PRK00024.1"/>
    <property type="match status" value="1"/>
</dbReference>
<evidence type="ECO:0000256" key="4">
    <source>
        <dbReference type="ARBA" id="ARBA00022833"/>
    </source>
</evidence>
<dbReference type="InterPro" id="IPR020891">
    <property type="entry name" value="UPF0758_CS"/>
</dbReference>
<dbReference type="Proteomes" id="UP000239724">
    <property type="component" value="Unassembled WGS sequence"/>
</dbReference>
<dbReference type="OrthoDB" id="9804482at2"/>
<dbReference type="PROSITE" id="PS50249">
    <property type="entry name" value="MPN"/>
    <property type="match status" value="1"/>
</dbReference>
<evidence type="ECO:0000256" key="6">
    <source>
        <dbReference type="RuleBase" id="RU003797"/>
    </source>
</evidence>
<evidence type="ECO:0000259" key="7">
    <source>
        <dbReference type="PROSITE" id="PS50249"/>
    </source>
</evidence>
<feature type="domain" description="MPN" evidence="7">
    <location>
        <begin position="133"/>
        <end position="255"/>
    </location>
</feature>
<evidence type="ECO:0000256" key="2">
    <source>
        <dbReference type="ARBA" id="ARBA00022723"/>
    </source>
</evidence>
<reference evidence="8 9" key="1">
    <citation type="journal article" date="2018" name="Arch. Microbiol.">
        <title>New insights into the metabolic potential of the phototrophic purple bacterium Rhodopila globiformis DSM 161(T) from its draft genome sequence and evidence for a vanadium-dependent nitrogenase.</title>
        <authorList>
            <person name="Imhoff J.F."/>
            <person name="Rahn T."/>
            <person name="Kunzel S."/>
            <person name="Neulinger S.C."/>
        </authorList>
    </citation>
    <scope>NUCLEOTIDE SEQUENCE [LARGE SCALE GENOMIC DNA]</scope>
    <source>
        <strain evidence="8 9">DSM 161</strain>
    </source>
</reference>
<dbReference type="InterPro" id="IPR037518">
    <property type="entry name" value="MPN"/>
</dbReference>
<evidence type="ECO:0000313" key="9">
    <source>
        <dbReference type="Proteomes" id="UP000239724"/>
    </source>
</evidence>
<organism evidence="8 9">
    <name type="scientific">Rhodopila globiformis</name>
    <name type="common">Rhodopseudomonas globiformis</name>
    <dbReference type="NCBI Taxonomy" id="1071"/>
    <lineage>
        <taxon>Bacteria</taxon>
        <taxon>Pseudomonadati</taxon>
        <taxon>Pseudomonadota</taxon>
        <taxon>Alphaproteobacteria</taxon>
        <taxon>Acetobacterales</taxon>
        <taxon>Acetobacteraceae</taxon>
        <taxon>Rhodopila</taxon>
    </lineage>
</organism>
<dbReference type="PANTHER" id="PTHR30471:SF3">
    <property type="entry name" value="UPF0758 PROTEIN YEES-RELATED"/>
    <property type="match status" value="1"/>
</dbReference>
<name>A0A2S6MVY4_RHOGL</name>
<sequence length="255" mass="27648">MPKTPPPARGHLSLGDSSFLPGLSPPAADAANAVGAEGHRLRMRQRLLKAGPESLADHEMLEMILFIALPRRDTKPIARALLARFRSFGGVVGAPVQELMAVEGVAEAAAAALKLVQAAALRMMRQEIATAPVLSSWDRLTDYLTAAMQHERTEQFRILFLDNRNRLIADEVQGQGTVNHAPAYPREVARRCLELHATAVILAHNHPSGEPAPSRDDVALTAEIARAAATIGVTVHDHIVVGKSRWLSFRAEKLL</sequence>
<dbReference type="GO" id="GO:0006508">
    <property type="term" value="P:proteolysis"/>
    <property type="evidence" value="ECO:0007669"/>
    <property type="project" value="UniProtKB-KW"/>
</dbReference>
<dbReference type="InterPro" id="IPR010994">
    <property type="entry name" value="RuvA_2-like"/>
</dbReference>
<dbReference type="AlphaFoldDB" id="A0A2S6MVY4"/>
<proteinExistence type="inferred from homology"/>
<dbReference type="EMBL" id="NHRY01000269">
    <property type="protein sequence ID" value="PPQ26526.1"/>
    <property type="molecule type" value="Genomic_DNA"/>
</dbReference>
<dbReference type="SUPFAM" id="SSF47781">
    <property type="entry name" value="RuvA domain 2-like"/>
    <property type="match status" value="1"/>
</dbReference>
<dbReference type="RefSeq" id="WP_104522530.1">
    <property type="nucleotide sequence ID" value="NZ_NHRY01000269.1"/>
</dbReference>
<keyword evidence="5" id="KW-0482">Metalloprotease</keyword>
<dbReference type="Gene3D" id="3.40.140.10">
    <property type="entry name" value="Cytidine Deaminase, domain 2"/>
    <property type="match status" value="1"/>
</dbReference>
<accession>A0A2S6MVY4</accession>
<keyword evidence="1" id="KW-0645">Protease</keyword>
<protein>
    <recommendedName>
        <fullName evidence="7">MPN domain-containing protein</fullName>
    </recommendedName>
</protein>
<dbReference type="Pfam" id="PF04002">
    <property type="entry name" value="RadC"/>
    <property type="match status" value="1"/>
</dbReference>
<evidence type="ECO:0000256" key="3">
    <source>
        <dbReference type="ARBA" id="ARBA00022801"/>
    </source>
</evidence>
<dbReference type="CDD" id="cd08071">
    <property type="entry name" value="MPN_DUF2466"/>
    <property type="match status" value="1"/>
</dbReference>
<evidence type="ECO:0000256" key="1">
    <source>
        <dbReference type="ARBA" id="ARBA00022670"/>
    </source>
</evidence>
<gene>
    <name evidence="8" type="ORF">CCS01_29670</name>
</gene>
<evidence type="ECO:0000256" key="5">
    <source>
        <dbReference type="ARBA" id="ARBA00023049"/>
    </source>
</evidence>
<keyword evidence="4" id="KW-0862">Zinc</keyword>
<comment type="caution">
    <text evidence="8">The sequence shown here is derived from an EMBL/GenBank/DDBJ whole genome shotgun (WGS) entry which is preliminary data.</text>
</comment>
<keyword evidence="9" id="KW-1185">Reference proteome</keyword>
<evidence type="ECO:0000313" key="8">
    <source>
        <dbReference type="EMBL" id="PPQ26526.1"/>
    </source>
</evidence>
<dbReference type="GO" id="GO:0046872">
    <property type="term" value="F:metal ion binding"/>
    <property type="evidence" value="ECO:0007669"/>
    <property type="project" value="UniProtKB-KW"/>
</dbReference>
<dbReference type="Pfam" id="PF20582">
    <property type="entry name" value="UPF0758_N"/>
    <property type="match status" value="1"/>
</dbReference>
<dbReference type="InterPro" id="IPR025657">
    <property type="entry name" value="RadC_JAB"/>
</dbReference>
<keyword evidence="2" id="KW-0479">Metal-binding</keyword>
<dbReference type="InterPro" id="IPR046778">
    <property type="entry name" value="UPF0758_N"/>
</dbReference>
<dbReference type="PANTHER" id="PTHR30471">
    <property type="entry name" value="DNA REPAIR PROTEIN RADC"/>
    <property type="match status" value="1"/>
</dbReference>
<keyword evidence="3" id="KW-0378">Hydrolase</keyword>
<dbReference type="PROSITE" id="PS01302">
    <property type="entry name" value="UPF0758"/>
    <property type="match status" value="1"/>
</dbReference>
<dbReference type="InterPro" id="IPR001405">
    <property type="entry name" value="UPF0758"/>
</dbReference>
<dbReference type="NCBIfam" id="TIGR00608">
    <property type="entry name" value="radc"/>
    <property type="match status" value="1"/>
</dbReference>
<dbReference type="SUPFAM" id="SSF102712">
    <property type="entry name" value="JAB1/MPN domain"/>
    <property type="match status" value="1"/>
</dbReference>
<dbReference type="GO" id="GO:0008237">
    <property type="term" value="F:metallopeptidase activity"/>
    <property type="evidence" value="ECO:0007669"/>
    <property type="project" value="UniProtKB-KW"/>
</dbReference>